<name>A0A8E0KM84_9CAUL</name>
<evidence type="ECO:0000313" key="11">
    <source>
        <dbReference type="Proteomes" id="UP000016569"/>
    </source>
</evidence>
<dbReference type="InterPro" id="IPR037069">
    <property type="entry name" value="AcylCoA_DH/ox_N_sf"/>
</dbReference>
<dbReference type="InterPro" id="IPR006091">
    <property type="entry name" value="Acyl-CoA_Oxase/DH_mid-dom"/>
</dbReference>
<dbReference type="AlphaFoldDB" id="A0A8E0KM84"/>
<comment type="similarity">
    <text evidence="2 6">Belongs to the acyl-CoA dehydrogenase family.</text>
</comment>
<evidence type="ECO:0000256" key="3">
    <source>
        <dbReference type="ARBA" id="ARBA00022630"/>
    </source>
</evidence>
<evidence type="ECO:0000256" key="2">
    <source>
        <dbReference type="ARBA" id="ARBA00009347"/>
    </source>
</evidence>
<evidence type="ECO:0000259" key="7">
    <source>
        <dbReference type="Pfam" id="PF00441"/>
    </source>
</evidence>
<dbReference type="GO" id="GO:0050660">
    <property type="term" value="F:flavin adenine dinucleotide binding"/>
    <property type="evidence" value="ECO:0007669"/>
    <property type="project" value="InterPro"/>
</dbReference>
<dbReference type="InterPro" id="IPR013786">
    <property type="entry name" value="AcylCoA_DH/ox_N"/>
</dbReference>
<comment type="caution">
    <text evidence="10">The sequence shown here is derived from an EMBL/GenBank/DDBJ whole genome shotgun (WGS) entry which is preliminary data.</text>
</comment>
<dbReference type="Pfam" id="PF02771">
    <property type="entry name" value="Acyl-CoA_dh_N"/>
    <property type="match status" value="1"/>
</dbReference>
<dbReference type="InterPro" id="IPR046373">
    <property type="entry name" value="Acyl-CoA_Oxase/DH_mid-dom_sf"/>
</dbReference>
<reference evidence="11" key="1">
    <citation type="journal article" date="2013" name="Genome Announc.">
        <title>Draft Genome Sequence of the Dimorphic Prosthecate Bacterium Brevundimonas abyssalis TAR-001T.</title>
        <authorList>
            <person name="Tsubouchi T."/>
            <person name="Nishi S."/>
            <person name="Usui K."/>
            <person name="Shimane Y."/>
            <person name="Takaki Y."/>
            <person name="Maruyama T."/>
            <person name="Hatada Y."/>
        </authorList>
    </citation>
    <scope>NUCLEOTIDE SEQUENCE [LARGE SCALE GENOMIC DNA]</scope>
    <source>
        <strain evidence="11">TAR-001</strain>
    </source>
</reference>
<dbReference type="Pfam" id="PF02770">
    <property type="entry name" value="Acyl-CoA_dh_M"/>
    <property type="match status" value="1"/>
</dbReference>
<dbReference type="CDD" id="cd00567">
    <property type="entry name" value="ACAD"/>
    <property type="match status" value="1"/>
</dbReference>
<evidence type="ECO:0000256" key="6">
    <source>
        <dbReference type="RuleBase" id="RU362125"/>
    </source>
</evidence>
<keyword evidence="3 6" id="KW-0285">Flavoprotein</keyword>
<dbReference type="Gene3D" id="1.20.140.10">
    <property type="entry name" value="Butyryl-CoA Dehydrogenase, subunit A, domain 3"/>
    <property type="match status" value="1"/>
</dbReference>
<dbReference type="GO" id="GO:0003995">
    <property type="term" value="F:acyl-CoA dehydrogenase activity"/>
    <property type="evidence" value="ECO:0007669"/>
    <property type="project" value="TreeGrafter"/>
</dbReference>
<dbReference type="Pfam" id="PF00441">
    <property type="entry name" value="Acyl-CoA_dh_1"/>
    <property type="match status" value="1"/>
</dbReference>
<keyword evidence="5 6" id="KW-0560">Oxidoreductase</keyword>
<dbReference type="InterPro" id="IPR009075">
    <property type="entry name" value="AcylCo_DH/oxidase_C"/>
</dbReference>
<dbReference type="InterPro" id="IPR036250">
    <property type="entry name" value="AcylCo_DH-like_C"/>
</dbReference>
<proteinExistence type="inferred from homology"/>
<feature type="domain" description="Acyl-CoA dehydrogenase/oxidase N-terminal" evidence="9">
    <location>
        <begin position="6"/>
        <end position="119"/>
    </location>
</feature>
<evidence type="ECO:0000256" key="1">
    <source>
        <dbReference type="ARBA" id="ARBA00001974"/>
    </source>
</evidence>
<sequence>MPLILSDEQQMLAEAADGFLNEHAPIAHLRKLRDSHDADGVSRDLWRSFGEMGFSGVLIPEDQGGSGLGAVEAGVVAEALGRTLTPSPFLSSGVLAATALKAGSGEQQAAWLPRIAAGEAMVSLAVDEAGKHAPHRIRTTAERSGNGFKLNGNKGFVLDGHVADAVIVAARTSGEGMDGLTLFLIDPKTAGLQIERTAMVDAHNAARVTLTDVEVTADAVLGPVDGGGEILERVLNLGRACAASSLLGAGDQAFKITAEYLKTRKQFGKLIGEFQALQHRAAHVFTELEIVRAATLAALQKLDAGDEDAAFAVSVAKAKAGRVAELCVQEAVQMHGGVGMTDEYDVGLYMKRVRVLNELMGDHGFHANRVARAGGY</sequence>
<evidence type="ECO:0000313" key="10">
    <source>
        <dbReference type="EMBL" id="GAD58312.1"/>
    </source>
</evidence>
<dbReference type="PANTHER" id="PTHR43884:SF20">
    <property type="entry name" value="ACYL-COA DEHYDROGENASE FADE28"/>
    <property type="match status" value="1"/>
</dbReference>
<protein>
    <submittedName>
        <fullName evidence="10">Acyl-CoA dehydrogenase family protein</fullName>
    </submittedName>
</protein>
<dbReference type="InterPro" id="IPR009100">
    <property type="entry name" value="AcylCoA_DH/oxidase_NM_dom_sf"/>
</dbReference>
<keyword evidence="4 6" id="KW-0274">FAD</keyword>
<accession>A0A8E0KM84</accession>
<dbReference type="Gene3D" id="2.40.110.10">
    <property type="entry name" value="Butyryl-CoA Dehydrogenase, subunit A, domain 2"/>
    <property type="match status" value="1"/>
</dbReference>
<evidence type="ECO:0000259" key="9">
    <source>
        <dbReference type="Pfam" id="PF02771"/>
    </source>
</evidence>
<evidence type="ECO:0000259" key="8">
    <source>
        <dbReference type="Pfam" id="PF02770"/>
    </source>
</evidence>
<dbReference type="EMBL" id="BATC01000006">
    <property type="protein sequence ID" value="GAD58312.1"/>
    <property type="molecule type" value="Genomic_DNA"/>
</dbReference>
<dbReference type="PANTHER" id="PTHR43884">
    <property type="entry name" value="ACYL-COA DEHYDROGENASE"/>
    <property type="match status" value="1"/>
</dbReference>
<dbReference type="Gene3D" id="1.10.540.10">
    <property type="entry name" value="Acyl-CoA dehydrogenase/oxidase, N-terminal domain"/>
    <property type="match status" value="1"/>
</dbReference>
<gene>
    <name evidence="10" type="ORF">MBEBAB_0562</name>
</gene>
<feature type="domain" description="Acyl-CoA oxidase/dehydrogenase middle" evidence="8">
    <location>
        <begin position="137"/>
        <end position="212"/>
    </location>
</feature>
<keyword evidence="11" id="KW-1185">Reference proteome</keyword>
<dbReference type="RefSeq" id="WP_021696408.1">
    <property type="nucleotide sequence ID" value="NZ_BATC01000006.1"/>
</dbReference>
<organism evidence="10 11">
    <name type="scientific">Brevundimonas abyssalis TAR-001</name>
    <dbReference type="NCBI Taxonomy" id="1391729"/>
    <lineage>
        <taxon>Bacteria</taxon>
        <taxon>Pseudomonadati</taxon>
        <taxon>Pseudomonadota</taxon>
        <taxon>Alphaproteobacteria</taxon>
        <taxon>Caulobacterales</taxon>
        <taxon>Caulobacteraceae</taxon>
        <taxon>Brevundimonas</taxon>
    </lineage>
</organism>
<feature type="domain" description="Acyl-CoA dehydrogenase/oxidase C-terminal" evidence="7">
    <location>
        <begin position="227"/>
        <end position="373"/>
    </location>
</feature>
<dbReference type="Proteomes" id="UP000016569">
    <property type="component" value="Unassembled WGS sequence"/>
</dbReference>
<comment type="cofactor">
    <cofactor evidence="1 6">
        <name>FAD</name>
        <dbReference type="ChEBI" id="CHEBI:57692"/>
    </cofactor>
</comment>
<dbReference type="OrthoDB" id="9775090at2"/>
<dbReference type="SUPFAM" id="SSF47203">
    <property type="entry name" value="Acyl-CoA dehydrogenase C-terminal domain-like"/>
    <property type="match status" value="1"/>
</dbReference>
<evidence type="ECO:0000256" key="4">
    <source>
        <dbReference type="ARBA" id="ARBA00022827"/>
    </source>
</evidence>
<evidence type="ECO:0000256" key="5">
    <source>
        <dbReference type="ARBA" id="ARBA00023002"/>
    </source>
</evidence>
<dbReference type="SUPFAM" id="SSF56645">
    <property type="entry name" value="Acyl-CoA dehydrogenase NM domain-like"/>
    <property type="match status" value="1"/>
</dbReference>